<dbReference type="AlphaFoldDB" id="A0A8J4XVE9"/>
<sequence length="446" mass="50921">MAFATRAKTSVYLLGSVEPTIIGSMLLSRKQVLKYYLHLNLKMTTKEAAAETVKLVSVFWDRARIPMQKAQRARQNVMGLHENWKGLKKSKKRRTETQHKKEEDFLQAINRLFDIAHEDPMSMIKIAEDWEFLRAQRQEAFTACVGPSSGPDITIFKRFQANWKYLDRSVPEPFPDKDMPPHLLGRRDDLMAEFSRLLKEQQPREDYRELLELSLIVLGGQPSRGIRILHPGALHRACWMSKIIYAIKIYLFRDPEQFRRTAGEKSGIRRFVAFTVSSWFRATSPTAGPARDLQLLKMLVSYPDMAVAMATATVFGRHLWYLSERLAALPFFDDHLAIETKRGMKTVASFVTSAMPSFFEILGLDAGLLAVDPTASPDNAGYTAAASCVKELRTVNDFAERGVSLMQDFNLALTKNEEQRQFLLQVVEEHRRKYPNVRKSTVTANG</sequence>
<dbReference type="Proteomes" id="UP000770661">
    <property type="component" value="Unassembled WGS sequence"/>
</dbReference>
<dbReference type="PANTHER" id="PTHR46113">
    <property type="entry name" value="SNAC DOMAIN-CONTAINING PROTEIN"/>
    <property type="match status" value="1"/>
</dbReference>
<proteinExistence type="predicted"/>
<name>A0A8J4XVE9_CHIOP</name>
<dbReference type="PANTHER" id="PTHR46113:SF1">
    <property type="entry name" value="PEPTIDASE M17 LEUCYL AMINOPEPTIDASE N-TERMINAL DOMAIN-CONTAINING PROTEIN"/>
    <property type="match status" value="1"/>
</dbReference>
<keyword evidence="2" id="KW-1185">Reference proteome</keyword>
<dbReference type="OrthoDB" id="6376573at2759"/>
<evidence type="ECO:0000313" key="2">
    <source>
        <dbReference type="Proteomes" id="UP000770661"/>
    </source>
</evidence>
<gene>
    <name evidence="1" type="ORF">GWK47_015098</name>
</gene>
<reference evidence="1" key="1">
    <citation type="submission" date="2020-07" db="EMBL/GenBank/DDBJ databases">
        <title>The High-quality genome of the commercially important snow crab, Chionoecetes opilio.</title>
        <authorList>
            <person name="Jeong J.-H."/>
            <person name="Ryu S."/>
        </authorList>
    </citation>
    <scope>NUCLEOTIDE SEQUENCE</scope>
    <source>
        <strain evidence="1">MADBK_172401_WGS</strain>
        <tissue evidence="1">Digestive gland</tissue>
    </source>
</reference>
<dbReference type="EMBL" id="JACEEZ010020945">
    <property type="protein sequence ID" value="KAG0713937.1"/>
    <property type="molecule type" value="Genomic_DNA"/>
</dbReference>
<organism evidence="1 2">
    <name type="scientific">Chionoecetes opilio</name>
    <name type="common">Atlantic snow crab</name>
    <name type="synonym">Cancer opilio</name>
    <dbReference type="NCBI Taxonomy" id="41210"/>
    <lineage>
        <taxon>Eukaryota</taxon>
        <taxon>Metazoa</taxon>
        <taxon>Ecdysozoa</taxon>
        <taxon>Arthropoda</taxon>
        <taxon>Crustacea</taxon>
        <taxon>Multicrustacea</taxon>
        <taxon>Malacostraca</taxon>
        <taxon>Eumalacostraca</taxon>
        <taxon>Eucarida</taxon>
        <taxon>Decapoda</taxon>
        <taxon>Pleocyemata</taxon>
        <taxon>Brachyura</taxon>
        <taxon>Eubrachyura</taxon>
        <taxon>Majoidea</taxon>
        <taxon>Majidae</taxon>
        <taxon>Chionoecetes</taxon>
    </lineage>
</organism>
<comment type="caution">
    <text evidence="1">The sequence shown here is derived from an EMBL/GenBank/DDBJ whole genome shotgun (WGS) entry which is preliminary data.</text>
</comment>
<evidence type="ECO:0000313" key="1">
    <source>
        <dbReference type="EMBL" id="KAG0713937.1"/>
    </source>
</evidence>
<accession>A0A8J4XVE9</accession>
<protein>
    <submittedName>
        <fullName evidence="1">Uncharacterized protein</fullName>
    </submittedName>
</protein>